<feature type="domain" description="Rad4 beta-hairpin" evidence="9">
    <location>
        <begin position="804"/>
        <end position="883"/>
    </location>
</feature>
<dbReference type="InterPro" id="IPR042488">
    <property type="entry name" value="Rad4_BHD3_sf"/>
</dbReference>
<dbReference type="InterPro" id="IPR004583">
    <property type="entry name" value="DNA_repair_Rad4"/>
</dbReference>
<comment type="caution">
    <text evidence="10">The sequence shown here is derived from an EMBL/GenBank/DDBJ whole genome shotgun (WGS) entry which is preliminary data.</text>
</comment>
<proteinExistence type="inferred from homology"/>
<dbReference type="SMART" id="SM01031">
    <property type="entry name" value="BHD_2"/>
    <property type="match status" value="1"/>
</dbReference>
<dbReference type="Gene3D" id="2.20.20.110">
    <property type="entry name" value="Rad4, beta-hairpin domain BHD1"/>
    <property type="match status" value="1"/>
</dbReference>
<evidence type="ECO:0000313" key="11">
    <source>
        <dbReference type="Proteomes" id="UP000816034"/>
    </source>
</evidence>
<reference evidence="10 11" key="1">
    <citation type="journal article" date="2018" name="BMC Genomics">
        <title>The genome of Naegleria lovaniensis, the basis for a comparative approach to unravel pathogenicity factors of the human pathogenic amoeba N. fowleri.</title>
        <authorList>
            <person name="Liechti N."/>
            <person name="Schurch N."/>
            <person name="Bruggmann R."/>
            <person name="Wittwer M."/>
        </authorList>
    </citation>
    <scope>NUCLEOTIDE SEQUENCE [LARGE SCALE GENOMIC DNA]</scope>
    <source>
        <strain evidence="10 11">ATCC 30569</strain>
    </source>
</reference>
<name>A0AA88KWK1_NAELO</name>
<evidence type="ECO:0000256" key="6">
    <source>
        <dbReference type="SAM" id="MobiDB-lite"/>
    </source>
</evidence>
<feature type="domain" description="Rad4 beta-hairpin" evidence="7">
    <location>
        <begin position="692"/>
        <end position="744"/>
    </location>
</feature>
<dbReference type="SMART" id="SM01030">
    <property type="entry name" value="BHD_1"/>
    <property type="match status" value="1"/>
</dbReference>
<dbReference type="GO" id="GO:0003697">
    <property type="term" value="F:single-stranded DNA binding"/>
    <property type="evidence" value="ECO:0007669"/>
    <property type="project" value="TreeGrafter"/>
</dbReference>
<keyword evidence="4" id="KW-0234">DNA repair</keyword>
<dbReference type="GeneID" id="68103784"/>
<feature type="region of interest" description="Disordered" evidence="6">
    <location>
        <begin position="594"/>
        <end position="618"/>
    </location>
</feature>
<feature type="domain" description="Rad4 beta-hairpin" evidence="8">
    <location>
        <begin position="746"/>
        <end position="796"/>
    </location>
</feature>
<dbReference type="Gene3D" id="3.30.70.2460">
    <property type="entry name" value="Rad4, beta-hairpin domain BHD3"/>
    <property type="match status" value="1"/>
</dbReference>
<gene>
    <name evidence="10" type="ORF">C9374_011330</name>
</gene>
<evidence type="ECO:0000259" key="8">
    <source>
        <dbReference type="SMART" id="SM01031"/>
    </source>
</evidence>
<feature type="compositionally biased region" description="Basic and acidic residues" evidence="6">
    <location>
        <begin position="150"/>
        <end position="160"/>
    </location>
</feature>
<evidence type="ECO:0000256" key="5">
    <source>
        <dbReference type="ARBA" id="ARBA00023242"/>
    </source>
</evidence>
<feature type="compositionally biased region" description="Basic and acidic residues" evidence="6">
    <location>
        <begin position="53"/>
        <end position="74"/>
    </location>
</feature>
<evidence type="ECO:0000313" key="10">
    <source>
        <dbReference type="EMBL" id="KAG2392605.1"/>
    </source>
</evidence>
<keyword evidence="5" id="KW-0539">Nucleus</keyword>
<feature type="region of interest" description="Disordered" evidence="6">
    <location>
        <begin position="112"/>
        <end position="182"/>
    </location>
</feature>
<feature type="compositionally biased region" description="Low complexity" evidence="6">
    <location>
        <begin position="609"/>
        <end position="618"/>
    </location>
</feature>
<evidence type="ECO:0000256" key="4">
    <source>
        <dbReference type="ARBA" id="ARBA00023204"/>
    </source>
</evidence>
<dbReference type="Pfam" id="PF10405">
    <property type="entry name" value="BHD_3"/>
    <property type="match status" value="1"/>
</dbReference>
<dbReference type="EMBL" id="PYSW02000004">
    <property type="protein sequence ID" value="KAG2392605.1"/>
    <property type="molecule type" value="Genomic_DNA"/>
</dbReference>
<evidence type="ECO:0000256" key="1">
    <source>
        <dbReference type="ARBA" id="ARBA00004123"/>
    </source>
</evidence>
<feature type="compositionally biased region" description="Low complexity" evidence="6">
    <location>
        <begin position="462"/>
        <end position="472"/>
    </location>
</feature>
<dbReference type="InterPro" id="IPR018327">
    <property type="entry name" value="BHD_2"/>
</dbReference>
<feature type="compositionally biased region" description="Low complexity" evidence="6">
    <location>
        <begin position="237"/>
        <end position="252"/>
    </location>
</feature>
<dbReference type="Proteomes" id="UP000816034">
    <property type="component" value="Unassembled WGS sequence"/>
</dbReference>
<dbReference type="GO" id="GO:0006298">
    <property type="term" value="P:mismatch repair"/>
    <property type="evidence" value="ECO:0007669"/>
    <property type="project" value="TreeGrafter"/>
</dbReference>
<dbReference type="PANTHER" id="PTHR12135:SF0">
    <property type="entry name" value="DNA REPAIR PROTEIN COMPLEMENTING XP-C CELLS"/>
    <property type="match status" value="1"/>
</dbReference>
<dbReference type="Pfam" id="PF10403">
    <property type="entry name" value="BHD_1"/>
    <property type="match status" value="1"/>
</dbReference>
<dbReference type="RefSeq" id="XP_044554499.1">
    <property type="nucleotide sequence ID" value="XM_044686974.1"/>
</dbReference>
<dbReference type="GO" id="GO:0071942">
    <property type="term" value="C:XPC complex"/>
    <property type="evidence" value="ECO:0007669"/>
    <property type="project" value="TreeGrafter"/>
</dbReference>
<dbReference type="GO" id="GO:0005737">
    <property type="term" value="C:cytoplasm"/>
    <property type="evidence" value="ECO:0007669"/>
    <property type="project" value="TreeGrafter"/>
</dbReference>
<dbReference type="GO" id="GO:0006289">
    <property type="term" value="P:nucleotide-excision repair"/>
    <property type="evidence" value="ECO:0007669"/>
    <property type="project" value="InterPro"/>
</dbReference>
<dbReference type="PANTHER" id="PTHR12135">
    <property type="entry name" value="DNA REPAIR PROTEIN XP-C / RAD4"/>
    <property type="match status" value="1"/>
</dbReference>
<evidence type="ECO:0000259" key="9">
    <source>
        <dbReference type="SMART" id="SM01032"/>
    </source>
</evidence>
<dbReference type="GO" id="GO:0003684">
    <property type="term" value="F:damaged DNA binding"/>
    <property type="evidence" value="ECO:0007669"/>
    <property type="project" value="InterPro"/>
</dbReference>
<dbReference type="GO" id="GO:0000111">
    <property type="term" value="C:nucleotide-excision repair factor 2 complex"/>
    <property type="evidence" value="ECO:0007669"/>
    <property type="project" value="TreeGrafter"/>
</dbReference>
<accession>A0AA88KWK1</accession>
<comment type="similarity">
    <text evidence="2">Belongs to the XPC family.</text>
</comment>
<dbReference type="InterPro" id="IPR018328">
    <property type="entry name" value="Rad4_beta-hairpin_dom3"/>
</dbReference>
<feature type="region of interest" description="Disordered" evidence="6">
    <location>
        <begin position="1"/>
        <end position="74"/>
    </location>
</feature>
<dbReference type="AlphaFoldDB" id="A0AA88KWK1"/>
<sequence length="994" mass="114096">MIPSFLKGKIEQPTNAFTSDDELSEEDRNNNKRKLVDMLQNQSSSAVSKLITKNKERKEKEEQAKKKQKFVKESNAMKEIEERIHMIATSSSSSSNNNNSIIDDNDEWEEFTQETAVESDHHEDDDDIMREEETTTTASSSSTLPDEQDDSLHITIKNEDSNEFIDSSSKDPSKKKVVNRKSKHEHRLISVMNLTHLMLYFNFYYLLNEYISSMWECEEVKGHVLSLLLPFTQNSSSTSSSSSSSNGTSNTSIHPQNKTRTTKKNTKSTTNPTLTTIDACVEWVYETFTFHKFKKHSFYKILVDEKDEISQHLKNLEIHNICELYIVVMLVLIYSGYTVRFVASLELPSLLEKKKKKKKHEHFEHDIWLEVNDPKEQPHETRVHYTTIELNQKEPNIENTTLNIEGVEKLYKKMSKTSCEYPIVVVSFDYLGGNVHDSDMSNDHSNTNRNIGSIGSIGSLGSIGDNSIGSSSNDHHHDTNNNNNNSGHNSHHHDHSNTLNDTLSTRSSPLHLFHYIIRDVTPKHYICKHPSTLIGKENYQYVENAMKELIHEINEKNYLKHLKCSRTHPSIHEVEHSSTIMNPLVDASSTTIESSSVNTNTDPRNSKHNTNNTAINTITQTPKDPTLVITIEDDKTEDLMQDDVILIHAQQPPPMNESNGIESTPRNIDYSKITNPFIEKDSLLIQSILTQMELEVPSSIQDFQTHPIYIIEKFIPKYEGIYPKDIEPVCVVKSHNVYLRSSLKPLHTKDRWLRDEMKKVKENEKPYKIVKAAKFSKNSEYTELFGEWQTEPYSVPVVTMNDPIPKSEKGTYELWNSNFLPQGCSHISTANTPLKGLTTVARKLEIDYARAMVGFEFRQKRSVPKYDGIIVHSENEQVLREAYVAYEKKRLEKLKKKRQDRIMNNWCKLVRGLLAREYVKDKYLNKKEEVFLRDVITVDEEMCNENGRNIMCNENSVGNDSSLTLNEGSASSSTSPPKVQRMLASGKIVEFEQL</sequence>
<keyword evidence="3" id="KW-0227">DNA damage</keyword>
<keyword evidence="11" id="KW-1185">Reference proteome</keyword>
<evidence type="ECO:0000256" key="2">
    <source>
        <dbReference type="ARBA" id="ARBA00009525"/>
    </source>
</evidence>
<evidence type="ECO:0000256" key="3">
    <source>
        <dbReference type="ARBA" id="ARBA00022763"/>
    </source>
</evidence>
<dbReference type="SMART" id="SM01032">
    <property type="entry name" value="BHD_3"/>
    <property type="match status" value="1"/>
</dbReference>
<feature type="region of interest" description="Disordered" evidence="6">
    <location>
        <begin position="462"/>
        <end position="502"/>
    </location>
</feature>
<organism evidence="10 11">
    <name type="scientific">Naegleria lovaniensis</name>
    <name type="common">Amoeba</name>
    <dbReference type="NCBI Taxonomy" id="51637"/>
    <lineage>
        <taxon>Eukaryota</taxon>
        <taxon>Discoba</taxon>
        <taxon>Heterolobosea</taxon>
        <taxon>Tetramitia</taxon>
        <taxon>Eutetramitia</taxon>
        <taxon>Vahlkampfiidae</taxon>
        <taxon>Naegleria</taxon>
    </lineage>
</organism>
<protein>
    <submittedName>
        <fullName evidence="10">Uncharacterized protein</fullName>
    </submittedName>
</protein>
<feature type="compositionally biased region" description="Polar residues" evidence="6">
    <location>
        <begin position="594"/>
        <end position="603"/>
    </location>
</feature>
<feature type="region of interest" description="Disordered" evidence="6">
    <location>
        <begin position="237"/>
        <end position="270"/>
    </location>
</feature>
<evidence type="ECO:0000259" key="7">
    <source>
        <dbReference type="SMART" id="SM01030"/>
    </source>
</evidence>
<feature type="compositionally biased region" description="Basic and acidic residues" evidence="6">
    <location>
        <begin position="26"/>
        <end position="36"/>
    </location>
</feature>
<comment type="subcellular location">
    <subcellularLocation>
        <location evidence="1">Nucleus</location>
    </subcellularLocation>
</comment>
<dbReference type="InterPro" id="IPR018326">
    <property type="entry name" value="Rad4_beta-hairpin_dom1"/>
</dbReference>